<dbReference type="EMBL" id="CM004470">
    <property type="protein sequence ID" value="OCT89782.1"/>
    <property type="molecule type" value="Genomic_DNA"/>
</dbReference>
<evidence type="ECO:0000313" key="1">
    <source>
        <dbReference type="EMBL" id="OCT89782.1"/>
    </source>
</evidence>
<accession>A0A974DDF2</accession>
<protein>
    <submittedName>
        <fullName evidence="1">Uncharacterized protein</fullName>
    </submittedName>
</protein>
<organism evidence="1 2">
    <name type="scientific">Xenopus laevis</name>
    <name type="common">African clawed frog</name>
    <dbReference type="NCBI Taxonomy" id="8355"/>
    <lineage>
        <taxon>Eukaryota</taxon>
        <taxon>Metazoa</taxon>
        <taxon>Chordata</taxon>
        <taxon>Craniata</taxon>
        <taxon>Vertebrata</taxon>
        <taxon>Euteleostomi</taxon>
        <taxon>Amphibia</taxon>
        <taxon>Batrachia</taxon>
        <taxon>Anura</taxon>
        <taxon>Pipoidea</taxon>
        <taxon>Pipidae</taxon>
        <taxon>Xenopodinae</taxon>
        <taxon>Xenopus</taxon>
        <taxon>Xenopus</taxon>
    </lineage>
</organism>
<evidence type="ECO:0000313" key="2">
    <source>
        <dbReference type="Proteomes" id="UP000694892"/>
    </source>
</evidence>
<reference evidence="2" key="1">
    <citation type="journal article" date="2016" name="Nature">
        <title>Genome evolution in the allotetraploid frog Xenopus laevis.</title>
        <authorList>
            <person name="Session A.M."/>
            <person name="Uno Y."/>
            <person name="Kwon T."/>
            <person name="Chapman J.A."/>
            <person name="Toyoda A."/>
            <person name="Takahashi S."/>
            <person name="Fukui A."/>
            <person name="Hikosaka A."/>
            <person name="Suzuki A."/>
            <person name="Kondo M."/>
            <person name="van Heeringen S.J."/>
            <person name="Quigley I."/>
            <person name="Heinz S."/>
            <person name="Ogino H."/>
            <person name="Ochi H."/>
            <person name="Hellsten U."/>
            <person name="Lyons J.B."/>
            <person name="Simakov O."/>
            <person name="Putnam N."/>
            <person name="Stites J."/>
            <person name="Kuroki Y."/>
            <person name="Tanaka T."/>
            <person name="Michiue T."/>
            <person name="Watanabe M."/>
            <person name="Bogdanovic O."/>
            <person name="Lister R."/>
            <person name="Georgiou G."/>
            <person name="Paranjpe S.S."/>
            <person name="van Kruijsbergen I."/>
            <person name="Shu S."/>
            <person name="Carlson J."/>
            <person name="Kinoshita T."/>
            <person name="Ohta Y."/>
            <person name="Mawaribuchi S."/>
            <person name="Jenkins J."/>
            <person name="Grimwood J."/>
            <person name="Schmutz J."/>
            <person name="Mitros T."/>
            <person name="Mozaffari S.V."/>
            <person name="Suzuki Y."/>
            <person name="Haramoto Y."/>
            <person name="Yamamoto T.S."/>
            <person name="Takagi C."/>
            <person name="Heald R."/>
            <person name="Miller K."/>
            <person name="Haudenschild C."/>
            <person name="Kitzman J."/>
            <person name="Nakayama T."/>
            <person name="Izutsu Y."/>
            <person name="Robert J."/>
            <person name="Fortriede J."/>
            <person name="Burns K."/>
            <person name="Lotay V."/>
            <person name="Karimi K."/>
            <person name="Yasuoka Y."/>
            <person name="Dichmann D.S."/>
            <person name="Flajnik M.F."/>
            <person name="Houston D.W."/>
            <person name="Shendure J."/>
            <person name="DuPasquier L."/>
            <person name="Vize P.D."/>
            <person name="Zorn A.M."/>
            <person name="Ito M."/>
            <person name="Marcotte E.M."/>
            <person name="Wallingford J.B."/>
            <person name="Ito Y."/>
            <person name="Asashima M."/>
            <person name="Ueno N."/>
            <person name="Matsuda Y."/>
            <person name="Veenstra G.J."/>
            <person name="Fujiyama A."/>
            <person name="Harland R.M."/>
            <person name="Taira M."/>
            <person name="Rokhsar D.S."/>
        </authorList>
    </citation>
    <scope>NUCLEOTIDE SEQUENCE [LARGE SCALE GENOMIC DNA]</scope>
    <source>
        <strain evidence="2">J</strain>
    </source>
</reference>
<dbReference type="AlphaFoldDB" id="A0A974DDF2"/>
<proteinExistence type="predicted"/>
<gene>
    <name evidence="1" type="ORF">XELAEV_18018395mg</name>
</gene>
<name>A0A974DDF2_XENLA</name>
<sequence length="107" mass="12346">MAELLAVLCRCTCLCLVTRRNNISALLCNTRTKKCSLLTIETCNSSVSPPRPMNSNVASKQNTMYLPQIDENDKKRQAPTLSKVKRFLRNWMQFKIFFFSYITTLTM</sequence>
<dbReference type="Proteomes" id="UP000694892">
    <property type="component" value="Chromosome 3L"/>
</dbReference>